<keyword evidence="3 11" id="KW-0808">Transferase</keyword>
<dbReference type="InterPro" id="IPR008921">
    <property type="entry name" value="DNA_pol3_clamp-load_cplx_C"/>
</dbReference>
<dbReference type="AlphaFoldDB" id="A0A7X2N179"/>
<evidence type="ECO:0000256" key="1">
    <source>
        <dbReference type="ARBA" id="ARBA00012417"/>
    </source>
</evidence>
<dbReference type="Pfam" id="PF21694">
    <property type="entry name" value="DNA_pol3_delta_C"/>
    <property type="match status" value="1"/>
</dbReference>
<dbReference type="Gene3D" id="3.40.50.300">
    <property type="entry name" value="P-loop containing nucleotide triphosphate hydrolases"/>
    <property type="match status" value="1"/>
</dbReference>
<evidence type="ECO:0000256" key="7">
    <source>
        <dbReference type="ARBA" id="ARBA00034754"/>
    </source>
</evidence>
<dbReference type="PANTHER" id="PTHR34388:SF1">
    <property type="entry name" value="DNA POLYMERASE III SUBUNIT DELTA"/>
    <property type="match status" value="1"/>
</dbReference>
<dbReference type="InterPro" id="IPR048466">
    <property type="entry name" value="DNA_pol3_delta-like_C"/>
</dbReference>
<evidence type="ECO:0000256" key="3">
    <source>
        <dbReference type="ARBA" id="ARBA00022679"/>
    </source>
</evidence>
<feature type="domain" description="DNA polymerase III delta subunit-like C-terminal" evidence="10">
    <location>
        <begin position="191"/>
        <end position="309"/>
    </location>
</feature>
<dbReference type="GO" id="GO:0003887">
    <property type="term" value="F:DNA-directed DNA polymerase activity"/>
    <property type="evidence" value="ECO:0007669"/>
    <property type="project" value="UniProtKB-KW"/>
</dbReference>
<evidence type="ECO:0000259" key="10">
    <source>
        <dbReference type="Pfam" id="PF21694"/>
    </source>
</evidence>
<comment type="caution">
    <text evidence="11">The sequence shown here is derived from an EMBL/GenBank/DDBJ whole genome shotgun (WGS) entry which is preliminary data.</text>
</comment>
<feature type="domain" description="DNA polymerase III delta N-terminal" evidence="9">
    <location>
        <begin position="4"/>
        <end position="111"/>
    </location>
</feature>
<keyword evidence="4 11" id="KW-0548">Nucleotidyltransferase</keyword>
<dbReference type="InterPro" id="IPR010372">
    <property type="entry name" value="DNA_pol3_delta_N"/>
</dbReference>
<evidence type="ECO:0000313" key="11">
    <source>
        <dbReference type="EMBL" id="MSS00585.1"/>
    </source>
</evidence>
<dbReference type="GO" id="GO:0006261">
    <property type="term" value="P:DNA-templated DNA replication"/>
    <property type="evidence" value="ECO:0007669"/>
    <property type="project" value="TreeGrafter"/>
</dbReference>
<keyword evidence="12" id="KW-1185">Reference proteome</keyword>
<protein>
    <recommendedName>
        <fullName evidence="2">DNA polymerase III subunit delta</fullName>
        <ecNumber evidence="1">2.7.7.7</ecNumber>
    </recommendedName>
</protein>
<comment type="similarity">
    <text evidence="7">Belongs to the DNA polymerase HolA subunit family.</text>
</comment>
<dbReference type="Gene3D" id="1.20.272.10">
    <property type="match status" value="1"/>
</dbReference>
<comment type="catalytic activity">
    <reaction evidence="8">
        <text>DNA(n) + a 2'-deoxyribonucleoside 5'-triphosphate = DNA(n+1) + diphosphate</text>
        <dbReference type="Rhea" id="RHEA:22508"/>
        <dbReference type="Rhea" id="RHEA-COMP:17339"/>
        <dbReference type="Rhea" id="RHEA-COMP:17340"/>
        <dbReference type="ChEBI" id="CHEBI:33019"/>
        <dbReference type="ChEBI" id="CHEBI:61560"/>
        <dbReference type="ChEBI" id="CHEBI:173112"/>
        <dbReference type="EC" id="2.7.7.7"/>
    </reaction>
</comment>
<gene>
    <name evidence="11" type="primary">holA</name>
    <name evidence="11" type="ORF">FYJ50_00390</name>
</gene>
<dbReference type="Proteomes" id="UP000470082">
    <property type="component" value="Unassembled WGS sequence"/>
</dbReference>
<dbReference type="RefSeq" id="WP_154459060.1">
    <property type="nucleotide sequence ID" value="NZ_JAQYTQ010000060.1"/>
</dbReference>
<dbReference type="GO" id="GO:0003677">
    <property type="term" value="F:DNA binding"/>
    <property type="evidence" value="ECO:0007669"/>
    <property type="project" value="InterPro"/>
</dbReference>
<keyword evidence="5" id="KW-0235">DNA replication</keyword>
<dbReference type="SUPFAM" id="SSF52540">
    <property type="entry name" value="P-loop containing nucleoside triphosphate hydrolases"/>
    <property type="match status" value="1"/>
</dbReference>
<evidence type="ECO:0000256" key="6">
    <source>
        <dbReference type="ARBA" id="ARBA00022932"/>
    </source>
</evidence>
<evidence type="ECO:0000256" key="8">
    <source>
        <dbReference type="ARBA" id="ARBA00049244"/>
    </source>
</evidence>
<dbReference type="Gene3D" id="1.10.8.60">
    <property type="match status" value="1"/>
</dbReference>
<proteinExistence type="inferred from homology"/>
<dbReference type="GO" id="GO:0009360">
    <property type="term" value="C:DNA polymerase III complex"/>
    <property type="evidence" value="ECO:0007669"/>
    <property type="project" value="InterPro"/>
</dbReference>
<keyword evidence="6" id="KW-0239">DNA-directed DNA polymerase</keyword>
<evidence type="ECO:0000256" key="4">
    <source>
        <dbReference type="ARBA" id="ARBA00022695"/>
    </source>
</evidence>
<evidence type="ECO:0000259" key="9">
    <source>
        <dbReference type="Pfam" id="PF06144"/>
    </source>
</evidence>
<dbReference type="EC" id="2.7.7.7" evidence="1"/>
<evidence type="ECO:0000313" key="12">
    <source>
        <dbReference type="Proteomes" id="UP000470082"/>
    </source>
</evidence>
<dbReference type="PANTHER" id="PTHR34388">
    <property type="entry name" value="DNA POLYMERASE III SUBUNIT DELTA"/>
    <property type="match status" value="1"/>
</dbReference>
<dbReference type="InterPro" id="IPR027417">
    <property type="entry name" value="P-loop_NTPase"/>
</dbReference>
<dbReference type="InterPro" id="IPR005790">
    <property type="entry name" value="DNA_polIII_delta"/>
</dbReference>
<evidence type="ECO:0000256" key="5">
    <source>
        <dbReference type="ARBA" id="ARBA00022705"/>
    </source>
</evidence>
<sequence length="318" mass="37202">MNIVLYGNDQSRMKQNLEQVKKRLNVSNIVYMDTKTNEFKEVLWELDSVSIFDEQKMIVLDHCSFLSGEDETNYDLEQLTKRKDANVYFVCLCYSPKLSKKKSANKKFLQTVSSNNLIPCMALDEKNKRSYIQDYCKRIGLYMETDALNWFCTRVGMDTMRIESELDKLYLYSSHIYLKDVEALVCAEPLQNVFKMVDALKDRNALRILAYYRNFRQTGMAPTAINALLAGQMRFLFQVKILMESGYSQDDIVQKCKAHPYRVQLTMKESKKHTCEELLNLLDQFSALDQNFKTGKQDMDQGFEQFVFDMLIENKKEG</sequence>
<organism evidence="11 12">
    <name type="scientific">Floccifex porci</name>
    <dbReference type="NCBI Taxonomy" id="2606629"/>
    <lineage>
        <taxon>Bacteria</taxon>
        <taxon>Bacillati</taxon>
        <taxon>Bacillota</taxon>
        <taxon>Erysipelotrichia</taxon>
        <taxon>Erysipelotrichales</taxon>
        <taxon>Erysipelotrichaceae</taxon>
        <taxon>Floccifex</taxon>
    </lineage>
</organism>
<name>A0A7X2N179_9FIRM</name>
<dbReference type="NCBIfam" id="TIGR01128">
    <property type="entry name" value="holA"/>
    <property type="match status" value="1"/>
</dbReference>
<dbReference type="EMBL" id="VUMM01000001">
    <property type="protein sequence ID" value="MSS00585.1"/>
    <property type="molecule type" value="Genomic_DNA"/>
</dbReference>
<accession>A0A7X2N179</accession>
<evidence type="ECO:0000256" key="2">
    <source>
        <dbReference type="ARBA" id="ARBA00017703"/>
    </source>
</evidence>
<dbReference type="SUPFAM" id="SSF48019">
    <property type="entry name" value="post-AAA+ oligomerization domain-like"/>
    <property type="match status" value="1"/>
</dbReference>
<dbReference type="Pfam" id="PF06144">
    <property type="entry name" value="DNA_pol3_delta"/>
    <property type="match status" value="1"/>
</dbReference>
<reference evidence="11 12" key="1">
    <citation type="submission" date="2019-08" db="EMBL/GenBank/DDBJ databases">
        <title>In-depth cultivation of the pig gut microbiome towards novel bacterial diversity and tailored functional studies.</title>
        <authorList>
            <person name="Wylensek D."/>
            <person name="Hitch T.C.A."/>
            <person name="Clavel T."/>
        </authorList>
    </citation>
    <scope>NUCLEOTIDE SEQUENCE [LARGE SCALE GENOMIC DNA]</scope>
    <source>
        <strain evidence="11 12">LKV-178-WT-2G</strain>
    </source>
</reference>